<dbReference type="EMBL" id="LAZR01023840">
    <property type="protein sequence ID" value="KKL77134.1"/>
    <property type="molecule type" value="Genomic_DNA"/>
</dbReference>
<dbReference type="AlphaFoldDB" id="A0A0F9JTT1"/>
<evidence type="ECO:0000313" key="1">
    <source>
        <dbReference type="EMBL" id="KKL77134.1"/>
    </source>
</evidence>
<sequence length="63" mass="7083">MDAASDVNTDRVYLRFVTTAEVIENCQSLCRGRFPKKFGFTVADTLEGAAILNAVFRRDAWKP</sequence>
<reference evidence="3" key="1">
    <citation type="journal article" date="2015" name="Nature">
        <title>Complex archaea that bridge the gap between prokaryotes and eukaryotes.</title>
        <authorList>
            <person name="Spang A."/>
            <person name="Saw J.H."/>
            <person name="Jorgensen S.L."/>
            <person name="Zaremba-Niedzwiedzka K."/>
            <person name="Martijn J."/>
            <person name="Lind A.E."/>
            <person name="van Eijk R."/>
            <person name="Schleper C."/>
            <person name="Guy L."/>
            <person name="Ettema T.J."/>
        </authorList>
    </citation>
    <scope>NUCLEOTIDE SEQUENCE</scope>
</reference>
<gene>
    <name evidence="3" type="ORF">LCGC14_1785710</name>
    <name evidence="2" type="ORF">LCGC14_1787100</name>
    <name evidence="1" type="ORF">LCGC14_2037920</name>
</gene>
<evidence type="ECO:0000313" key="3">
    <source>
        <dbReference type="EMBL" id="KKM02313.1"/>
    </source>
</evidence>
<evidence type="ECO:0000313" key="2">
    <source>
        <dbReference type="EMBL" id="KKM02168.1"/>
    </source>
</evidence>
<name>A0A0F9JTT1_9ZZZZ</name>
<dbReference type="EMBL" id="LAZR01017006">
    <property type="protein sequence ID" value="KKM02168.1"/>
    <property type="molecule type" value="Genomic_DNA"/>
</dbReference>
<proteinExistence type="predicted"/>
<organism evidence="3">
    <name type="scientific">marine sediment metagenome</name>
    <dbReference type="NCBI Taxonomy" id="412755"/>
    <lineage>
        <taxon>unclassified sequences</taxon>
        <taxon>metagenomes</taxon>
        <taxon>ecological metagenomes</taxon>
    </lineage>
</organism>
<accession>A0A0F9JTT1</accession>
<protein>
    <submittedName>
        <fullName evidence="3">Uncharacterized protein</fullName>
    </submittedName>
</protein>
<comment type="caution">
    <text evidence="3">The sequence shown here is derived from an EMBL/GenBank/DDBJ whole genome shotgun (WGS) entry which is preliminary data.</text>
</comment>
<dbReference type="EMBL" id="LAZR01016969">
    <property type="protein sequence ID" value="KKM02313.1"/>
    <property type="molecule type" value="Genomic_DNA"/>
</dbReference>